<dbReference type="Gene3D" id="3.90.180.10">
    <property type="entry name" value="Medium-chain alcohol dehydrogenases, catalytic domain"/>
    <property type="match status" value="1"/>
</dbReference>
<feature type="domain" description="Enoyl reductase (ER)" evidence="1">
    <location>
        <begin position="11"/>
        <end position="325"/>
    </location>
</feature>
<gene>
    <name evidence="2" type="ORF">FEZ33_06540</name>
</gene>
<dbReference type="InterPro" id="IPR014188">
    <property type="entry name" value="Acrylyl-CoA_reductase_AcuI"/>
</dbReference>
<comment type="caution">
    <text evidence="2">The sequence shown here is derived from an EMBL/GenBank/DDBJ whole genome shotgun (WGS) entry which is preliminary data.</text>
</comment>
<dbReference type="Pfam" id="PF08240">
    <property type="entry name" value="ADH_N"/>
    <property type="match status" value="1"/>
</dbReference>
<dbReference type="InterPro" id="IPR020843">
    <property type="entry name" value="ER"/>
</dbReference>
<dbReference type="AlphaFoldDB" id="A0A5R9DVU4"/>
<dbReference type="InterPro" id="IPR051397">
    <property type="entry name" value="Zn-ADH-like_protein"/>
</dbReference>
<protein>
    <submittedName>
        <fullName evidence="2">Acryloyl-CoA reductase</fullName>
        <ecNumber evidence="2">1.3.1.95</ecNumber>
    </submittedName>
</protein>
<dbReference type="NCBIfam" id="TIGR02823">
    <property type="entry name" value="oxido_YhdH"/>
    <property type="match status" value="1"/>
</dbReference>
<dbReference type="EMBL" id="VBSP01000019">
    <property type="protein sequence ID" value="TLQ41196.1"/>
    <property type="molecule type" value="Genomic_DNA"/>
</dbReference>
<dbReference type="PANTHER" id="PTHR43677:SF1">
    <property type="entry name" value="ACRYLYL-COA REDUCTASE ACUI-RELATED"/>
    <property type="match status" value="1"/>
</dbReference>
<evidence type="ECO:0000313" key="3">
    <source>
        <dbReference type="Proteomes" id="UP000306420"/>
    </source>
</evidence>
<dbReference type="InterPro" id="IPR013149">
    <property type="entry name" value="ADH-like_C"/>
</dbReference>
<dbReference type="SUPFAM" id="SSF51735">
    <property type="entry name" value="NAD(P)-binding Rossmann-fold domains"/>
    <property type="match status" value="1"/>
</dbReference>
<dbReference type="CDD" id="cd05280">
    <property type="entry name" value="MDR_yhdh_yhfp"/>
    <property type="match status" value="1"/>
</dbReference>
<dbReference type="InterPro" id="IPR036291">
    <property type="entry name" value="NAD(P)-bd_dom_sf"/>
</dbReference>
<reference evidence="2 3" key="1">
    <citation type="submission" date="2019-05" db="EMBL/GenBank/DDBJ databases">
        <title>The metagenome of a microbial culture collection derived from dairy environment covers the genomic content of the human microbiome.</title>
        <authorList>
            <person name="Roder T."/>
            <person name="Wuthrich D."/>
            <person name="Sattari Z."/>
            <person name="Von Ah U."/>
            <person name="Bar C."/>
            <person name="Ronchi F."/>
            <person name="Macpherson A.J."/>
            <person name="Ganal-Vonarburg S.C."/>
            <person name="Bruggmann R."/>
            <person name="Vergeres G."/>
        </authorList>
    </citation>
    <scope>NUCLEOTIDE SEQUENCE [LARGE SCALE GENOMIC DNA]</scope>
    <source>
        <strain evidence="2 3">FAM 24227</strain>
    </source>
</reference>
<dbReference type="Pfam" id="PF00107">
    <property type="entry name" value="ADH_zinc_N"/>
    <property type="match status" value="1"/>
</dbReference>
<dbReference type="InterPro" id="IPR013154">
    <property type="entry name" value="ADH-like_N"/>
</dbReference>
<evidence type="ECO:0000313" key="2">
    <source>
        <dbReference type="EMBL" id="TLQ41196.1"/>
    </source>
</evidence>
<dbReference type="GO" id="GO:0043957">
    <property type="term" value="F:acryloyl-CoA reductase (NADPH) activity"/>
    <property type="evidence" value="ECO:0007669"/>
    <property type="project" value="TreeGrafter"/>
</dbReference>
<dbReference type="SMART" id="SM00829">
    <property type="entry name" value="PKS_ER"/>
    <property type="match status" value="1"/>
</dbReference>
<dbReference type="Proteomes" id="UP000306420">
    <property type="component" value="Unassembled WGS sequence"/>
</dbReference>
<dbReference type="InterPro" id="IPR011032">
    <property type="entry name" value="GroES-like_sf"/>
</dbReference>
<name>A0A5R9DVU4_9LACT</name>
<accession>A0A5R9DVU4</accession>
<dbReference type="PANTHER" id="PTHR43677">
    <property type="entry name" value="SHORT-CHAIN DEHYDROGENASE/REDUCTASE"/>
    <property type="match status" value="1"/>
</dbReference>
<dbReference type="OrthoDB" id="9792162at2"/>
<dbReference type="Gene3D" id="3.40.50.720">
    <property type="entry name" value="NAD(P)-binding Rossmann-like Domain"/>
    <property type="match status" value="1"/>
</dbReference>
<dbReference type="GO" id="GO:0043958">
    <property type="term" value="F:acryloyl-CoA reductase (NADH) activity"/>
    <property type="evidence" value="ECO:0007669"/>
    <property type="project" value="UniProtKB-EC"/>
</dbReference>
<proteinExistence type="predicted"/>
<keyword evidence="2" id="KW-0560">Oxidoreductase</keyword>
<dbReference type="EC" id="1.3.1.95" evidence="2"/>
<evidence type="ECO:0000259" key="1">
    <source>
        <dbReference type="SMART" id="SM00829"/>
    </source>
</evidence>
<sequence length="328" mass="35638">MDLFKALVVRKENDDVSYEVESIKQENLDEGSVLIKVHYSSLNYKDMLATQAKGGVIRRYPMIPGIDLSGEIVKTTDESFEVGQEVLITGYDLGVNHTGGLAQYAQVPSEWIIPVPENLTLKDAMTYGTAGFTAAQSVRALEQHGMDPKLDQRILVTGASGGVGSIALAILVKAGYQNVTAMIRKDYQEKVVKDIGAHQILWADDIGEKKALASQKYDYVLDTVGGDVAATLISQIQEKGSMSLCGNAAGVKLETTVLPLILRGINLLGINSVNASQEERETIWNNLADSWNVVDNLNTKTIKLDDVSETIIALKEGSHVGRTIVEMN</sequence>
<organism evidence="2 3">
    <name type="scientific">Ruoffia tabacinasalis</name>
    <dbReference type="NCBI Taxonomy" id="87458"/>
    <lineage>
        <taxon>Bacteria</taxon>
        <taxon>Bacillati</taxon>
        <taxon>Bacillota</taxon>
        <taxon>Bacilli</taxon>
        <taxon>Lactobacillales</taxon>
        <taxon>Aerococcaceae</taxon>
        <taxon>Ruoffia</taxon>
    </lineage>
</organism>
<dbReference type="SUPFAM" id="SSF50129">
    <property type="entry name" value="GroES-like"/>
    <property type="match status" value="1"/>
</dbReference>